<gene>
    <name evidence="1" type="ORF">AVEN_102900_1</name>
</gene>
<keyword evidence="2" id="KW-1185">Reference proteome</keyword>
<dbReference type="Proteomes" id="UP000499080">
    <property type="component" value="Unassembled WGS sequence"/>
</dbReference>
<proteinExistence type="predicted"/>
<accession>A0A4Y2MA51</accession>
<reference evidence="1 2" key="1">
    <citation type="journal article" date="2019" name="Sci. Rep.">
        <title>Orb-weaving spider Araneus ventricosus genome elucidates the spidroin gene catalogue.</title>
        <authorList>
            <person name="Kono N."/>
            <person name="Nakamura H."/>
            <person name="Ohtoshi R."/>
            <person name="Moran D.A.P."/>
            <person name="Shinohara A."/>
            <person name="Yoshida Y."/>
            <person name="Fujiwara M."/>
            <person name="Mori M."/>
            <person name="Tomita M."/>
            <person name="Arakawa K."/>
        </authorList>
    </citation>
    <scope>NUCLEOTIDE SEQUENCE [LARGE SCALE GENOMIC DNA]</scope>
</reference>
<organism evidence="1 2">
    <name type="scientific">Araneus ventricosus</name>
    <name type="common">Orbweaver spider</name>
    <name type="synonym">Epeira ventricosa</name>
    <dbReference type="NCBI Taxonomy" id="182803"/>
    <lineage>
        <taxon>Eukaryota</taxon>
        <taxon>Metazoa</taxon>
        <taxon>Ecdysozoa</taxon>
        <taxon>Arthropoda</taxon>
        <taxon>Chelicerata</taxon>
        <taxon>Arachnida</taxon>
        <taxon>Araneae</taxon>
        <taxon>Araneomorphae</taxon>
        <taxon>Entelegynae</taxon>
        <taxon>Araneoidea</taxon>
        <taxon>Araneidae</taxon>
        <taxon>Araneus</taxon>
    </lineage>
</organism>
<comment type="caution">
    <text evidence="1">The sequence shown here is derived from an EMBL/GenBank/DDBJ whole genome shotgun (WGS) entry which is preliminary data.</text>
</comment>
<sequence length="83" mass="9237">MDLVILNRCQMMRTTPKLAPPSPNFRTTSAGGRLTHDIRVSMHQAHMRGGSSLESGLEPGTLRLQSRDILFTCSEKLSHFVLT</sequence>
<name>A0A4Y2MA51_ARAVE</name>
<evidence type="ECO:0000313" key="1">
    <source>
        <dbReference type="EMBL" id="GBN23472.1"/>
    </source>
</evidence>
<dbReference type="AlphaFoldDB" id="A0A4Y2MA51"/>
<evidence type="ECO:0000313" key="2">
    <source>
        <dbReference type="Proteomes" id="UP000499080"/>
    </source>
</evidence>
<dbReference type="EMBL" id="BGPR01007000">
    <property type="protein sequence ID" value="GBN23472.1"/>
    <property type="molecule type" value="Genomic_DNA"/>
</dbReference>
<protein>
    <submittedName>
        <fullName evidence="1">Uncharacterized protein</fullName>
    </submittedName>
</protein>